<organism evidence="4 5">
    <name type="scientific">Faucicola osloensis</name>
    <name type="common">Moraxella osloensis</name>
    <dbReference type="NCBI Taxonomy" id="34062"/>
    <lineage>
        <taxon>Bacteria</taxon>
        <taxon>Pseudomonadati</taxon>
        <taxon>Pseudomonadota</taxon>
        <taxon>Gammaproteobacteria</taxon>
        <taxon>Moraxellales</taxon>
        <taxon>Moraxellaceae</taxon>
        <taxon>Faucicola</taxon>
    </lineage>
</organism>
<proteinExistence type="predicted"/>
<dbReference type="Gene3D" id="3.90.550.10">
    <property type="entry name" value="Spore Coat Polysaccharide Biosynthesis Protein SpsA, Chain A"/>
    <property type="match status" value="1"/>
</dbReference>
<dbReference type="EMBL" id="CP024443">
    <property type="protein sequence ID" value="ATR78637.1"/>
    <property type="molecule type" value="Genomic_DNA"/>
</dbReference>
<dbReference type="InterPro" id="IPR054790">
    <property type="entry name" value="MurU"/>
</dbReference>
<evidence type="ECO:0000256" key="1">
    <source>
        <dbReference type="ARBA" id="ARBA00022679"/>
    </source>
</evidence>
<dbReference type="Pfam" id="PF00483">
    <property type="entry name" value="NTP_transferase"/>
    <property type="match status" value="1"/>
</dbReference>
<protein>
    <submittedName>
        <fullName evidence="4">Nucleotidyltransferase family protein</fullName>
    </submittedName>
</protein>
<keyword evidence="1 4" id="KW-0808">Transferase</keyword>
<dbReference type="SUPFAM" id="SSF53448">
    <property type="entry name" value="Nucleotide-diphospho-sugar transferases"/>
    <property type="match status" value="1"/>
</dbReference>
<dbReference type="InterPro" id="IPR050065">
    <property type="entry name" value="GlmU-like"/>
</dbReference>
<dbReference type="Proteomes" id="UP000229340">
    <property type="component" value="Chromosome"/>
</dbReference>
<dbReference type="RefSeq" id="WP_100269915.1">
    <property type="nucleotide sequence ID" value="NZ_CP024443.1"/>
</dbReference>
<gene>
    <name evidence="4" type="ORF">NP7_04825</name>
</gene>
<dbReference type="InterPro" id="IPR005835">
    <property type="entry name" value="NTP_transferase_dom"/>
</dbReference>
<sequence>MSTTITQAMILSAGKGTRLRPLTLTTPKPLVEVGGQPLIVWHIKALKQAGITDITINVSWLADKLLNAIGDGSQYGVTIHWSIEPEEPLETAGGIKLALATGKLKDQPFILVNGDVWTPFDFAQLSQLQLNHSQAYLLLTDQAAHNPTGDFALENGKVKADGTPKYTFAGISVMSPRLLDTVKAGETAPLAPLLKQAIQAGLVMGDLLSDAWVDVGTLARLENLNQKLSANK</sequence>
<name>A0A2D2LUD4_FAUOS</name>
<dbReference type="STRING" id="34062.AXE82_00965"/>
<reference evidence="5" key="1">
    <citation type="submission" date="2017-11" db="EMBL/GenBank/DDBJ databases">
        <title>Complete genome sequence of Moraxella osloensis NP7 isolated from human skin.</title>
        <authorList>
            <person name="Lee K."/>
            <person name="Lim J.Y."/>
            <person name="Hwang I."/>
        </authorList>
    </citation>
    <scope>NUCLEOTIDE SEQUENCE [LARGE SCALE GENOMIC DNA]</scope>
    <source>
        <strain evidence="5">NP7</strain>
    </source>
</reference>
<evidence type="ECO:0000313" key="5">
    <source>
        <dbReference type="Proteomes" id="UP000229340"/>
    </source>
</evidence>
<dbReference type="CDD" id="cd06422">
    <property type="entry name" value="NTP_transferase_like_1"/>
    <property type="match status" value="1"/>
</dbReference>
<evidence type="ECO:0000313" key="4">
    <source>
        <dbReference type="EMBL" id="ATR78637.1"/>
    </source>
</evidence>
<dbReference type="PANTHER" id="PTHR43584">
    <property type="entry name" value="NUCLEOTIDYL TRANSFERASE"/>
    <property type="match status" value="1"/>
</dbReference>
<feature type="domain" description="Nucleotidyl transferase" evidence="3">
    <location>
        <begin position="8"/>
        <end position="228"/>
    </location>
</feature>
<evidence type="ECO:0000256" key="2">
    <source>
        <dbReference type="ARBA" id="ARBA00022695"/>
    </source>
</evidence>
<dbReference type="NCBIfam" id="NF045761">
    <property type="entry name" value="NAMPUrTaseMurU"/>
    <property type="match status" value="1"/>
</dbReference>
<dbReference type="InterPro" id="IPR029044">
    <property type="entry name" value="Nucleotide-diphossugar_trans"/>
</dbReference>
<dbReference type="GO" id="GO:0016779">
    <property type="term" value="F:nucleotidyltransferase activity"/>
    <property type="evidence" value="ECO:0007669"/>
    <property type="project" value="UniProtKB-KW"/>
</dbReference>
<dbReference type="PANTHER" id="PTHR43584:SF8">
    <property type="entry name" value="N-ACETYLMURAMATE ALPHA-1-PHOSPHATE URIDYLYLTRANSFERASE"/>
    <property type="match status" value="1"/>
</dbReference>
<keyword evidence="2" id="KW-0548">Nucleotidyltransferase</keyword>
<accession>A0A2D2LUD4</accession>
<dbReference type="AlphaFoldDB" id="A0A2D2LUD4"/>
<evidence type="ECO:0000259" key="3">
    <source>
        <dbReference type="Pfam" id="PF00483"/>
    </source>
</evidence>